<reference evidence="5 6" key="1">
    <citation type="submission" date="2024-09" db="EMBL/GenBank/DDBJ databases">
        <title>Chromosome-scale assembly of Riccia fluitans.</title>
        <authorList>
            <person name="Paukszto L."/>
            <person name="Sawicki J."/>
            <person name="Karawczyk K."/>
            <person name="Piernik-Szablinska J."/>
            <person name="Szczecinska M."/>
            <person name="Mazdziarz M."/>
        </authorList>
    </citation>
    <scope>NUCLEOTIDE SEQUENCE [LARGE SCALE GENOMIC DNA]</scope>
    <source>
        <strain evidence="5">Rf_01</strain>
        <tissue evidence="5">Aerial parts of the thallus</tissue>
    </source>
</reference>
<dbReference type="Pfam" id="PF13181">
    <property type="entry name" value="TPR_8"/>
    <property type="match status" value="1"/>
</dbReference>
<evidence type="ECO:0000313" key="6">
    <source>
        <dbReference type="Proteomes" id="UP001605036"/>
    </source>
</evidence>
<protein>
    <recommendedName>
        <fullName evidence="7">Tetratricopeptide repeat protein</fullName>
    </recommendedName>
</protein>
<evidence type="ECO:0000256" key="2">
    <source>
        <dbReference type="ARBA" id="ARBA00022803"/>
    </source>
</evidence>
<feature type="compositionally biased region" description="Basic and acidic residues" evidence="4">
    <location>
        <begin position="1"/>
        <end position="24"/>
    </location>
</feature>
<accession>A0ABD1ZQZ8</accession>
<gene>
    <name evidence="5" type="ORF">R1flu_021936</name>
</gene>
<dbReference type="InterPro" id="IPR011990">
    <property type="entry name" value="TPR-like_helical_dom_sf"/>
</dbReference>
<organism evidence="5 6">
    <name type="scientific">Riccia fluitans</name>
    <dbReference type="NCBI Taxonomy" id="41844"/>
    <lineage>
        <taxon>Eukaryota</taxon>
        <taxon>Viridiplantae</taxon>
        <taxon>Streptophyta</taxon>
        <taxon>Embryophyta</taxon>
        <taxon>Marchantiophyta</taxon>
        <taxon>Marchantiopsida</taxon>
        <taxon>Marchantiidae</taxon>
        <taxon>Marchantiales</taxon>
        <taxon>Ricciaceae</taxon>
        <taxon>Riccia</taxon>
    </lineage>
</organism>
<evidence type="ECO:0000256" key="3">
    <source>
        <dbReference type="PROSITE-ProRule" id="PRU00339"/>
    </source>
</evidence>
<dbReference type="SUPFAM" id="SSF48452">
    <property type="entry name" value="TPR-like"/>
    <property type="match status" value="1"/>
</dbReference>
<dbReference type="PROSITE" id="PS50005">
    <property type="entry name" value="TPR"/>
    <property type="match status" value="1"/>
</dbReference>
<proteinExistence type="predicted"/>
<dbReference type="InterPro" id="IPR050498">
    <property type="entry name" value="Ycf3"/>
</dbReference>
<dbReference type="Pfam" id="PF13432">
    <property type="entry name" value="TPR_16"/>
    <property type="match status" value="1"/>
</dbReference>
<dbReference type="InterPro" id="IPR019734">
    <property type="entry name" value="TPR_rpt"/>
</dbReference>
<dbReference type="PANTHER" id="PTHR44858:SF1">
    <property type="entry name" value="UDP-N-ACETYLGLUCOSAMINE--PEPTIDE N-ACETYLGLUCOSAMINYLTRANSFERASE SPINDLY-RELATED"/>
    <property type="match status" value="1"/>
</dbReference>
<dbReference type="EMBL" id="JBHFFA010000001">
    <property type="protein sequence ID" value="KAL2653808.1"/>
    <property type="molecule type" value="Genomic_DNA"/>
</dbReference>
<evidence type="ECO:0000313" key="5">
    <source>
        <dbReference type="EMBL" id="KAL2653808.1"/>
    </source>
</evidence>
<keyword evidence="6" id="KW-1185">Reference proteome</keyword>
<dbReference type="Gene3D" id="1.25.40.10">
    <property type="entry name" value="Tetratricopeptide repeat domain"/>
    <property type="match status" value="2"/>
</dbReference>
<dbReference type="Proteomes" id="UP001605036">
    <property type="component" value="Unassembled WGS sequence"/>
</dbReference>
<dbReference type="SMART" id="SM00028">
    <property type="entry name" value="TPR"/>
    <property type="match status" value="1"/>
</dbReference>
<dbReference type="AlphaFoldDB" id="A0ABD1ZQZ8"/>
<name>A0ABD1ZQZ8_9MARC</name>
<dbReference type="PANTHER" id="PTHR44858">
    <property type="entry name" value="TETRATRICOPEPTIDE REPEAT PROTEIN 6"/>
    <property type="match status" value="1"/>
</dbReference>
<evidence type="ECO:0000256" key="4">
    <source>
        <dbReference type="SAM" id="MobiDB-lite"/>
    </source>
</evidence>
<keyword evidence="1" id="KW-0677">Repeat</keyword>
<sequence>MIRDPKDKRNRTETSRKRNEEKSSRRWTGYESTTIIDEMRAATLMEEARKASEGEARSLVGTAMNEADIAIELDPEDAALHLVKSLALEKLGKPAAAVKVLDMALSPKLTRSLSKIERADTLAKRAELLLSQGGGVLEALVDLQESMKLGSRNPRSYLMLGTCYEKTGNNDKAVEAFRQCLLFDPSCPEAKAGIDRNMGISSDH</sequence>
<feature type="repeat" description="TPR" evidence="3">
    <location>
        <begin position="154"/>
        <end position="187"/>
    </location>
</feature>
<evidence type="ECO:0008006" key="7">
    <source>
        <dbReference type="Google" id="ProtNLM"/>
    </source>
</evidence>
<comment type="caution">
    <text evidence="5">The sequence shown here is derived from an EMBL/GenBank/DDBJ whole genome shotgun (WGS) entry which is preliminary data.</text>
</comment>
<feature type="region of interest" description="Disordered" evidence="4">
    <location>
        <begin position="1"/>
        <end position="27"/>
    </location>
</feature>
<keyword evidence="2 3" id="KW-0802">TPR repeat</keyword>
<evidence type="ECO:0000256" key="1">
    <source>
        <dbReference type="ARBA" id="ARBA00022737"/>
    </source>
</evidence>